<evidence type="ECO:0000256" key="4">
    <source>
        <dbReference type="ARBA" id="ARBA00022553"/>
    </source>
</evidence>
<dbReference type="KEGG" id="hcv:FTV88_2447"/>
<dbReference type="EC" id="2.7.13.3" evidence="3"/>
<dbReference type="SMART" id="SM00387">
    <property type="entry name" value="HATPase_c"/>
    <property type="match status" value="1"/>
</dbReference>
<comment type="catalytic activity">
    <reaction evidence="1">
        <text>ATP + protein L-histidine = ADP + protein N-phospho-L-histidine.</text>
        <dbReference type="EC" id="2.7.13.3"/>
    </reaction>
</comment>
<dbReference type="InterPro" id="IPR036097">
    <property type="entry name" value="HisK_dim/P_sf"/>
</dbReference>
<dbReference type="Gene3D" id="3.30.450.20">
    <property type="entry name" value="PAS domain"/>
    <property type="match status" value="1"/>
</dbReference>
<dbReference type="SUPFAM" id="SSF47384">
    <property type="entry name" value="Homodimeric domain of signal transducing histidine kinase"/>
    <property type="match status" value="1"/>
</dbReference>
<evidence type="ECO:0000259" key="8">
    <source>
        <dbReference type="PROSITE" id="PS50109"/>
    </source>
</evidence>
<name>A0A5Q2MZW0_9FIRM</name>
<dbReference type="InterPro" id="IPR036890">
    <property type="entry name" value="HATPase_C_sf"/>
</dbReference>
<dbReference type="CDD" id="cd00130">
    <property type="entry name" value="PAS"/>
    <property type="match status" value="1"/>
</dbReference>
<dbReference type="GO" id="GO:0016020">
    <property type="term" value="C:membrane"/>
    <property type="evidence" value="ECO:0007669"/>
    <property type="project" value="UniProtKB-SubCell"/>
</dbReference>
<dbReference type="RefSeq" id="WP_162008006.1">
    <property type="nucleotide sequence ID" value="NZ_CP045875.1"/>
</dbReference>
<dbReference type="InterPro" id="IPR004358">
    <property type="entry name" value="Sig_transdc_His_kin-like_C"/>
</dbReference>
<keyword evidence="12" id="KW-1185">Reference proteome</keyword>
<dbReference type="InterPro" id="IPR035965">
    <property type="entry name" value="PAS-like_dom_sf"/>
</dbReference>
<dbReference type="InterPro" id="IPR050736">
    <property type="entry name" value="Sensor_HK_Regulatory"/>
</dbReference>
<dbReference type="InterPro" id="IPR005467">
    <property type="entry name" value="His_kinase_dom"/>
</dbReference>
<reference evidence="12" key="1">
    <citation type="submission" date="2019-11" db="EMBL/GenBank/DDBJ databases">
        <title>Genome sequence of Heliorestis convoluta strain HH, an alkaliphilic and minimalistic phototrophic bacterium from a soda lake in Egypt.</title>
        <authorList>
            <person name="Dewey E.D."/>
            <person name="Stokes L.M."/>
            <person name="Burchell B.M."/>
            <person name="Shaffer K.N."/>
            <person name="Huntington A.M."/>
            <person name="Baker J.M."/>
            <person name="Nadendla S."/>
            <person name="Giglio M.G."/>
            <person name="Touchman J.W."/>
            <person name="Blankenship R.E."/>
            <person name="Madigan M.T."/>
            <person name="Sattley W.M."/>
        </authorList>
    </citation>
    <scope>NUCLEOTIDE SEQUENCE [LARGE SCALE GENOMIC DNA]</scope>
    <source>
        <strain evidence="12">HH</strain>
    </source>
</reference>
<evidence type="ECO:0000313" key="11">
    <source>
        <dbReference type="EMBL" id="QGG48544.1"/>
    </source>
</evidence>
<dbReference type="Gene3D" id="1.10.287.130">
    <property type="match status" value="1"/>
</dbReference>
<comment type="subcellular location">
    <subcellularLocation>
        <location evidence="2">Membrane</location>
    </subcellularLocation>
</comment>
<feature type="domain" description="Histidine kinase" evidence="8">
    <location>
        <begin position="165"/>
        <end position="383"/>
    </location>
</feature>
<dbReference type="Pfam" id="PF00512">
    <property type="entry name" value="HisKA"/>
    <property type="match status" value="1"/>
</dbReference>
<evidence type="ECO:0000256" key="1">
    <source>
        <dbReference type="ARBA" id="ARBA00000085"/>
    </source>
</evidence>
<dbReference type="SMART" id="SM00086">
    <property type="entry name" value="PAC"/>
    <property type="match status" value="1"/>
</dbReference>
<dbReference type="InterPro" id="IPR000700">
    <property type="entry name" value="PAS-assoc_C"/>
</dbReference>
<evidence type="ECO:0000256" key="5">
    <source>
        <dbReference type="ARBA" id="ARBA00022679"/>
    </source>
</evidence>
<dbReference type="PROSITE" id="PS50113">
    <property type="entry name" value="PAC"/>
    <property type="match status" value="1"/>
</dbReference>
<evidence type="ECO:0000256" key="6">
    <source>
        <dbReference type="ARBA" id="ARBA00022777"/>
    </source>
</evidence>
<keyword evidence="5" id="KW-0808">Transferase</keyword>
<dbReference type="PROSITE" id="PS50109">
    <property type="entry name" value="HIS_KIN"/>
    <property type="match status" value="1"/>
</dbReference>
<dbReference type="InterPro" id="IPR013767">
    <property type="entry name" value="PAS_fold"/>
</dbReference>
<feature type="domain" description="PAC" evidence="10">
    <location>
        <begin position="96"/>
        <end position="147"/>
    </location>
</feature>
<dbReference type="PRINTS" id="PR00344">
    <property type="entry name" value="BCTRLSENSOR"/>
</dbReference>
<dbReference type="GO" id="GO:0006355">
    <property type="term" value="P:regulation of DNA-templated transcription"/>
    <property type="evidence" value="ECO:0007669"/>
    <property type="project" value="InterPro"/>
</dbReference>
<dbReference type="EMBL" id="CP045875">
    <property type="protein sequence ID" value="QGG48544.1"/>
    <property type="molecule type" value="Genomic_DNA"/>
</dbReference>
<feature type="domain" description="PAS" evidence="9">
    <location>
        <begin position="23"/>
        <end position="77"/>
    </location>
</feature>
<dbReference type="FunFam" id="3.30.565.10:FF:000006">
    <property type="entry name" value="Sensor histidine kinase WalK"/>
    <property type="match status" value="1"/>
</dbReference>
<dbReference type="Pfam" id="PF00989">
    <property type="entry name" value="PAS"/>
    <property type="match status" value="1"/>
</dbReference>
<gene>
    <name evidence="11" type="ORF">FTV88_2447</name>
</gene>
<protein>
    <recommendedName>
        <fullName evidence="3">histidine kinase</fullName>
        <ecNumber evidence="3">2.7.13.3</ecNumber>
    </recommendedName>
</protein>
<evidence type="ECO:0000256" key="7">
    <source>
        <dbReference type="ARBA" id="ARBA00023012"/>
    </source>
</evidence>
<dbReference type="Gene3D" id="3.30.565.10">
    <property type="entry name" value="Histidine kinase-like ATPase, C-terminal domain"/>
    <property type="match status" value="1"/>
</dbReference>
<evidence type="ECO:0000256" key="2">
    <source>
        <dbReference type="ARBA" id="ARBA00004370"/>
    </source>
</evidence>
<dbReference type="AlphaFoldDB" id="A0A5Q2MZW0"/>
<organism evidence="11 12">
    <name type="scientific">Heliorestis convoluta</name>
    <dbReference type="NCBI Taxonomy" id="356322"/>
    <lineage>
        <taxon>Bacteria</taxon>
        <taxon>Bacillati</taxon>
        <taxon>Bacillota</taxon>
        <taxon>Clostridia</taxon>
        <taxon>Eubacteriales</taxon>
        <taxon>Heliobacteriaceae</taxon>
        <taxon>Heliorestis</taxon>
    </lineage>
</organism>
<evidence type="ECO:0000256" key="3">
    <source>
        <dbReference type="ARBA" id="ARBA00012438"/>
    </source>
</evidence>
<dbReference type="CDD" id="cd00082">
    <property type="entry name" value="HisKA"/>
    <property type="match status" value="1"/>
</dbReference>
<dbReference type="NCBIfam" id="TIGR00229">
    <property type="entry name" value="sensory_box"/>
    <property type="match status" value="1"/>
</dbReference>
<accession>A0A5Q2MZW0</accession>
<dbReference type="Proteomes" id="UP000366051">
    <property type="component" value="Chromosome"/>
</dbReference>
<dbReference type="PROSITE" id="PS50112">
    <property type="entry name" value="PAS"/>
    <property type="match status" value="1"/>
</dbReference>
<dbReference type="PANTHER" id="PTHR43711">
    <property type="entry name" value="TWO-COMPONENT HISTIDINE KINASE"/>
    <property type="match status" value="1"/>
</dbReference>
<dbReference type="GO" id="GO:0000155">
    <property type="term" value="F:phosphorelay sensor kinase activity"/>
    <property type="evidence" value="ECO:0007669"/>
    <property type="project" value="InterPro"/>
</dbReference>
<dbReference type="PANTHER" id="PTHR43711:SF26">
    <property type="entry name" value="SENSOR HISTIDINE KINASE RCSC"/>
    <property type="match status" value="1"/>
</dbReference>
<dbReference type="SUPFAM" id="SSF55874">
    <property type="entry name" value="ATPase domain of HSP90 chaperone/DNA topoisomerase II/histidine kinase"/>
    <property type="match status" value="1"/>
</dbReference>
<dbReference type="InterPro" id="IPR003594">
    <property type="entry name" value="HATPase_dom"/>
</dbReference>
<evidence type="ECO:0000259" key="10">
    <source>
        <dbReference type="PROSITE" id="PS50113"/>
    </source>
</evidence>
<dbReference type="InterPro" id="IPR001610">
    <property type="entry name" value="PAC"/>
</dbReference>
<proteinExistence type="predicted"/>
<keyword evidence="6 11" id="KW-0418">Kinase</keyword>
<evidence type="ECO:0000259" key="9">
    <source>
        <dbReference type="PROSITE" id="PS50112"/>
    </source>
</evidence>
<dbReference type="SUPFAM" id="SSF55785">
    <property type="entry name" value="PYP-like sensor domain (PAS domain)"/>
    <property type="match status" value="1"/>
</dbReference>
<keyword evidence="7" id="KW-0902">Two-component regulatory system</keyword>
<dbReference type="Pfam" id="PF02518">
    <property type="entry name" value="HATPase_c"/>
    <property type="match status" value="1"/>
</dbReference>
<evidence type="ECO:0000313" key="12">
    <source>
        <dbReference type="Proteomes" id="UP000366051"/>
    </source>
</evidence>
<dbReference type="InterPro" id="IPR003661">
    <property type="entry name" value="HisK_dim/P_dom"/>
</dbReference>
<sequence>MKEKIEGRDSKKHISVDSIIRNSEERFFAVIEKIPVGVCITDENGFFEYVNPAYCKIYGYEKAELLHQHFTIVVPENLRPYMNHMHREFVEIGSEVRGEWKVVRKDGSELTILADAVLFYDIDGQPRKATFVTNITERKKMEESLRIAKEAAEKASLFKSKFLSTMSHELRTPLNAIIGYADLVMSDLDHPLNEVQKESLNEILQAGEFLLKLVNDLLDQASIEAGKVVLTKEKVNLTKTLQESIQLIMPMAEQQGLKLRARNNDCMHVEVDPRRLKQVLVNLLSNAVKYNRINGTIDIHCEEKDETFIRVSISDTGAGISVEDQEKIFDPFQRVNFSYSHLEGTGIGLPIAKSIIELMGGSMGVASQVGVGSTFYIDVPKSSYEEKSLR</sequence>
<dbReference type="SMART" id="SM00091">
    <property type="entry name" value="PAS"/>
    <property type="match status" value="1"/>
</dbReference>
<keyword evidence="4" id="KW-0597">Phosphoprotein</keyword>
<dbReference type="InterPro" id="IPR000014">
    <property type="entry name" value="PAS"/>
</dbReference>
<dbReference type="SMART" id="SM00388">
    <property type="entry name" value="HisKA"/>
    <property type="match status" value="1"/>
</dbReference>